<reference evidence="2 3" key="1">
    <citation type="submission" date="2019-12" db="EMBL/GenBank/DDBJ databases">
        <authorList>
            <person name="Alioto T."/>
            <person name="Alioto T."/>
            <person name="Gomez Garrido J."/>
        </authorList>
    </citation>
    <scope>NUCLEOTIDE SEQUENCE [LARGE SCALE GENOMIC DNA]</scope>
</reference>
<feature type="compositionally biased region" description="Low complexity" evidence="1">
    <location>
        <begin position="45"/>
        <end position="54"/>
    </location>
</feature>
<sequence>MDNATSTKRETKILKLGRQKRSGIPIDFHVICFIDESGIERDCSSRPSSPSVKSEYVATRVSGSNS</sequence>
<dbReference type="Proteomes" id="UP000594638">
    <property type="component" value="Unassembled WGS sequence"/>
</dbReference>
<dbReference type="EMBL" id="CACTIH010009380">
    <property type="protein sequence ID" value="CAA3030553.1"/>
    <property type="molecule type" value="Genomic_DNA"/>
</dbReference>
<organism evidence="2 3">
    <name type="scientific">Olea europaea subsp. europaea</name>
    <dbReference type="NCBI Taxonomy" id="158383"/>
    <lineage>
        <taxon>Eukaryota</taxon>
        <taxon>Viridiplantae</taxon>
        <taxon>Streptophyta</taxon>
        <taxon>Embryophyta</taxon>
        <taxon>Tracheophyta</taxon>
        <taxon>Spermatophyta</taxon>
        <taxon>Magnoliopsida</taxon>
        <taxon>eudicotyledons</taxon>
        <taxon>Gunneridae</taxon>
        <taxon>Pentapetalae</taxon>
        <taxon>asterids</taxon>
        <taxon>lamiids</taxon>
        <taxon>Lamiales</taxon>
        <taxon>Oleaceae</taxon>
        <taxon>Oleeae</taxon>
        <taxon>Olea</taxon>
    </lineage>
</organism>
<keyword evidence="3" id="KW-1185">Reference proteome</keyword>
<evidence type="ECO:0000313" key="2">
    <source>
        <dbReference type="EMBL" id="CAA3030553.1"/>
    </source>
</evidence>
<comment type="caution">
    <text evidence="2">The sequence shown here is derived from an EMBL/GenBank/DDBJ whole genome shotgun (WGS) entry which is preliminary data.</text>
</comment>
<gene>
    <name evidence="2" type="ORF">OLEA9_A010518</name>
</gene>
<protein>
    <submittedName>
        <fullName evidence="2">Uncharacterized protein</fullName>
    </submittedName>
</protein>
<feature type="region of interest" description="Disordered" evidence="1">
    <location>
        <begin position="40"/>
        <end position="66"/>
    </location>
</feature>
<name>A0A8S0VL60_OLEEU</name>
<evidence type="ECO:0000256" key="1">
    <source>
        <dbReference type="SAM" id="MobiDB-lite"/>
    </source>
</evidence>
<dbReference type="AlphaFoldDB" id="A0A8S0VL60"/>
<evidence type="ECO:0000313" key="3">
    <source>
        <dbReference type="Proteomes" id="UP000594638"/>
    </source>
</evidence>
<proteinExistence type="predicted"/>
<accession>A0A8S0VL60</accession>
<dbReference type="Gramene" id="OE9A010518T1">
    <property type="protein sequence ID" value="OE9A010518C1"/>
    <property type="gene ID" value="OE9A010518"/>
</dbReference>